<feature type="short sequence motif" description="GXWXGXG" evidence="1">
    <location>
        <begin position="21"/>
        <end position="27"/>
    </location>
</feature>
<dbReference type="InterPro" id="IPR012674">
    <property type="entry name" value="Calycin"/>
</dbReference>
<feature type="domain" description="THAP4-like heme-binding" evidence="2">
    <location>
        <begin position="13"/>
        <end position="199"/>
    </location>
</feature>
<gene>
    <name evidence="3" type="ORF">EBM89_04965</name>
</gene>
<dbReference type="OrthoDB" id="4804006at2"/>
<protein>
    <recommendedName>
        <fullName evidence="1">Ferric nitrobindin-like protein</fullName>
    </recommendedName>
</protein>
<dbReference type="RefSeq" id="WP_122148349.1">
    <property type="nucleotide sequence ID" value="NZ_RFFI01000017.1"/>
</dbReference>
<evidence type="ECO:0000313" key="3">
    <source>
        <dbReference type="EMBL" id="RMI13353.1"/>
    </source>
</evidence>
<dbReference type="PANTHER" id="PTHR15854:SF4">
    <property type="entry name" value="PEROXYNITRITE ISOMERASE THAP4"/>
    <property type="match status" value="1"/>
</dbReference>
<dbReference type="PANTHER" id="PTHR15854">
    <property type="entry name" value="THAP4 PROTEIN"/>
    <property type="match status" value="1"/>
</dbReference>
<sequence>MAFTLPEGLAPEMYPLAWLVGRWHGEGVVGYPGIEETAFTQDVVVDHDGGPYLSYTSTIRLVVAPDDASALTDDGDVAAAGEESPGAAAAATDEDGPVWSTEQGYWRIPPERPEGMGSDLHPVELLIADPSGHVAVYVGATGNGRIDLVSDLIARTATGAEVTAGKRLYGLVQGELMWAHDLAAFGHELQSYGSARLSRVLD</sequence>
<evidence type="ECO:0000256" key="1">
    <source>
        <dbReference type="HAMAP-Rule" id="MF_01297"/>
    </source>
</evidence>
<dbReference type="SUPFAM" id="SSF50814">
    <property type="entry name" value="Lipocalins"/>
    <property type="match status" value="1"/>
</dbReference>
<dbReference type="InterPro" id="IPR022939">
    <property type="entry name" value="Nb(III)_bact/plant"/>
</dbReference>
<reference evidence="3 4" key="1">
    <citation type="submission" date="2018-10" db="EMBL/GenBank/DDBJ databases">
        <title>Isolation, diversity and antifungal activity of actinobacteria from wheat.</title>
        <authorList>
            <person name="Han C."/>
        </authorList>
    </citation>
    <scope>NUCLEOTIDE SEQUENCE [LARGE SCALE GENOMIC DNA]</scope>
    <source>
        <strain evidence="3 4">NEAU-YY56</strain>
    </source>
</reference>
<dbReference type="InterPro" id="IPR014878">
    <property type="entry name" value="THAP4-like_heme-bd"/>
</dbReference>
<comment type="caution">
    <text evidence="3">The sequence shown here is derived from an EMBL/GenBank/DDBJ whole genome shotgun (WGS) entry which is preliminary data.</text>
</comment>
<keyword evidence="4" id="KW-1185">Reference proteome</keyword>
<organism evidence="3 4">
    <name type="scientific">Cellulomonas triticagri</name>
    <dbReference type="NCBI Taxonomy" id="2483352"/>
    <lineage>
        <taxon>Bacteria</taxon>
        <taxon>Bacillati</taxon>
        <taxon>Actinomycetota</taxon>
        <taxon>Actinomycetes</taxon>
        <taxon>Micrococcales</taxon>
        <taxon>Cellulomonadaceae</taxon>
        <taxon>Cellulomonas</taxon>
    </lineage>
</organism>
<accession>A0A3M2JP02</accession>
<proteinExistence type="inferred from homology"/>
<dbReference type="AlphaFoldDB" id="A0A3M2JP02"/>
<dbReference type="InterPro" id="IPR045165">
    <property type="entry name" value="Nitrobindin"/>
</dbReference>
<dbReference type="CDD" id="cd07828">
    <property type="entry name" value="lipocalin_heme-bd-THAP4-like"/>
    <property type="match status" value="1"/>
</dbReference>
<evidence type="ECO:0000313" key="4">
    <source>
        <dbReference type="Proteomes" id="UP000269289"/>
    </source>
</evidence>
<dbReference type="Proteomes" id="UP000269289">
    <property type="component" value="Unassembled WGS sequence"/>
</dbReference>
<dbReference type="Gene3D" id="2.40.128.20">
    <property type="match status" value="1"/>
</dbReference>
<evidence type="ECO:0000259" key="2">
    <source>
        <dbReference type="Pfam" id="PF08768"/>
    </source>
</evidence>
<comment type="caution">
    <text evidence="1">Lacks conserved residue(s) required for the propagation of feature annotation.</text>
</comment>
<dbReference type="Pfam" id="PF08768">
    <property type="entry name" value="THAP4_heme-bd"/>
    <property type="match status" value="1"/>
</dbReference>
<dbReference type="HAMAP" id="MF_01297">
    <property type="entry name" value="nitrobindin"/>
    <property type="match status" value="1"/>
</dbReference>
<dbReference type="EMBL" id="RFFI01000017">
    <property type="protein sequence ID" value="RMI13353.1"/>
    <property type="molecule type" value="Genomic_DNA"/>
</dbReference>
<name>A0A3M2JP02_9CELL</name>
<comment type="similarity">
    <text evidence="1">Belongs to the nitrobindin family.</text>
</comment>
<comment type="caution">
    <text evidence="1">Lacks the conserved His residue that binds heme iron in the nitrobindin family.</text>
</comment>